<evidence type="ECO:0000313" key="1">
    <source>
        <dbReference type="EMBL" id="PRQ51211.1"/>
    </source>
</evidence>
<dbReference type="Proteomes" id="UP000238479">
    <property type="component" value="Chromosome 2"/>
</dbReference>
<dbReference type="EMBL" id="PDCK01000040">
    <property type="protein sequence ID" value="PRQ51211.1"/>
    <property type="molecule type" value="Genomic_DNA"/>
</dbReference>
<keyword evidence="2" id="KW-1185">Reference proteome</keyword>
<dbReference type="Gramene" id="PRQ51211">
    <property type="protein sequence ID" value="PRQ51211"/>
    <property type="gene ID" value="RchiOBHm_Chr2g0141861"/>
</dbReference>
<proteinExistence type="predicted"/>
<accession>A0A2P6RXQ1</accession>
<protein>
    <submittedName>
        <fullName evidence="1">Uncharacterized protein</fullName>
    </submittedName>
</protein>
<gene>
    <name evidence="1" type="ORF">RchiOBHm_Chr2g0141861</name>
</gene>
<evidence type="ECO:0000313" key="2">
    <source>
        <dbReference type="Proteomes" id="UP000238479"/>
    </source>
</evidence>
<comment type="caution">
    <text evidence="1">The sequence shown here is derived from an EMBL/GenBank/DDBJ whole genome shotgun (WGS) entry which is preliminary data.</text>
</comment>
<dbReference type="AlphaFoldDB" id="A0A2P6RXQ1"/>
<sequence length="98" mass="11255">MYLKICILKVLVFGSNGRESECLVVFLALQISLERAWTTTSTSTVIWEVAGRDSGTVRRRSETTPELDKHNNQFVQINTIRINYLWKLEVIAVTRVKV</sequence>
<name>A0A2P6RXQ1_ROSCH</name>
<reference evidence="1 2" key="1">
    <citation type="journal article" date="2018" name="Nat. Genet.">
        <title>The Rosa genome provides new insights in the design of modern roses.</title>
        <authorList>
            <person name="Bendahmane M."/>
        </authorList>
    </citation>
    <scope>NUCLEOTIDE SEQUENCE [LARGE SCALE GENOMIC DNA]</scope>
    <source>
        <strain evidence="2">cv. Old Blush</strain>
    </source>
</reference>
<organism evidence="1 2">
    <name type="scientific">Rosa chinensis</name>
    <name type="common">China rose</name>
    <dbReference type="NCBI Taxonomy" id="74649"/>
    <lineage>
        <taxon>Eukaryota</taxon>
        <taxon>Viridiplantae</taxon>
        <taxon>Streptophyta</taxon>
        <taxon>Embryophyta</taxon>
        <taxon>Tracheophyta</taxon>
        <taxon>Spermatophyta</taxon>
        <taxon>Magnoliopsida</taxon>
        <taxon>eudicotyledons</taxon>
        <taxon>Gunneridae</taxon>
        <taxon>Pentapetalae</taxon>
        <taxon>rosids</taxon>
        <taxon>fabids</taxon>
        <taxon>Rosales</taxon>
        <taxon>Rosaceae</taxon>
        <taxon>Rosoideae</taxon>
        <taxon>Rosoideae incertae sedis</taxon>
        <taxon>Rosa</taxon>
    </lineage>
</organism>